<dbReference type="GO" id="GO:0000978">
    <property type="term" value="F:RNA polymerase II cis-regulatory region sequence-specific DNA binding"/>
    <property type="evidence" value="ECO:0007669"/>
    <property type="project" value="TreeGrafter"/>
</dbReference>
<dbReference type="Pfam" id="PF00649">
    <property type="entry name" value="Copper-fist"/>
    <property type="match status" value="1"/>
</dbReference>
<evidence type="ECO:0000256" key="1">
    <source>
        <dbReference type="ARBA" id="ARBA00004123"/>
    </source>
</evidence>
<keyword evidence="5" id="KW-0805">Transcription regulation</keyword>
<organism evidence="10 11">
    <name type="scientific">Metschnikowia aff. pulcherrima</name>
    <dbReference type="NCBI Taxonomy" id="2163413"/>
    <lineage>
        <taxon>Eukaryota</taxon>
        <taxon>Fungi</taxon>
        <taxon>Dikarya</taxon>
        <taxon>Ascomycota</taxon>
        <taxon>Saccharomycotina</taxon>
        <taxon>Pichiomycetes</taxon>
        <taxon>Metschnikowiaceae</taxon>
        <taxon>Metschnikowia</taxon>
    </lineage>
</organism>
<keyword evidence="2" id="KW-0479">Metal-binding</keyword>
<proteinExistence type="predicted"/>
<feature type="domain" description="Copper-fist" evidence="9">
    <location>
        <begin position="1"/>
        <end position="40"/>
    </location>
</feature>
<dbReference type="AlphaFoldDB" id="A0A4V1AEF7"/>
<evidence type="ECO:0000256" key="3">
    <source>
        <dbReference type="ARBA" id="ARBA00022833"/>
    </source>
</evidence>
<feature type="region of interest" description="Disordered" evidence="8">
    <location>
        <begin position="151"/>
        <end position="195"/>
    </location>
</feature>
<dbReference type="GO" id="GO:0045944">
    <property type="term" value="P:positive regulation of transcription by RNA polymerase II"/>
    <property type="evidence" value="ECO:0007669"/>
    <property type="project" value="TreeGrafter"/>
</dbReference>
<evidence type="ECO:0000256" key="2">
    <source>
        <dbReference type="ARBA" id="ARBA00022723"/>
    </source>
</evidence>
<dbReference type="SMART" id="SM00412">
    <property type="entry name" value="Cu_FIST"/>
    <property type="match status" value="1"/>
</dbReference>
<feature type="compositionally biased region" description="Polar residues" evidence="8">
    <location>
        <begin position="275"/>
        <end position="292"/>
    </location>
</feature>
<protein>
    <submittedName>
        <fullName evidence="10">Copper fist DNA binding domain-containing protein</fullName>
    </submittedName>
</protein>
<evidence type="ECO:0000313" key="10">
    <source>
        <dbReference type="EMBL" id="QBM89053.1"/>
    </source>
</evidence>
<dbReference type="GO" id="GO:0006878">
    <property type="term" value="P:intracellular copper ion homeostasis"/>
    <property type="evidence" value="ECO:0007669"/>
    <property type="project" value="TreeGrafter"/>
</dbReference>
<dbReference type="PANTHER" id="PTHR28088">
    <property type="entry name" value="TRANSCRIPTIONAL ACTIVATOR HAA1-RELATED"/>
    <property type="match status" value="1"/>
</dbReference>
<dbReference type="InterPro" id="IPR051763">
    <property type="entry name" value="Copper_Homeo_Regul"/>
</dbReference>
<dbReference type="PROSITE" id="PS50073">
    <property type="entry name" value="COPPER_FIST_2"/>
    <property type="match status" value="1"/>
</dbReference>
<keyword evidence="6" id="KW-0804">Transcription</keyword>
<name>A0A4V1AEF7_9ASCO</name>
<sequence length="463" mass="51182">MILIDNVKFSCLECIRGHRSTLCRHHMRPLLQVRAKGRPNPLFPYGNKNYRIAVFAQEIDEESQSEESQCKTTPVVILKASDKHVIDLTSGQIMGPYDEVNRKKQTTPVIGPEDFVNTSGCCSPGVSKVTKNCKCNQKKVLRQKILRSFINKRMTNPMASRQATASSNSDTPSKGLVQSQDLKLPSRLLPKEKSLGTSVSEDLISMCGSQVGQKVMSSNSMAPSSKLCCSNKPAAPTPHVPRTELNYDMLQFAQSPQPTTEVLPRIADNKHPGSSVFSNQNESQISSRSGSGNDQGIFQVISVPSCSIPGTCSCSSDCSCSSCIVHNNSSVKPEDSFSFLNNDSQYESNLILKLESHRYQAERFARELPRDFGQYSSYLAHFAGYDTNPPLFLSELQLELQTAQHESTEQQLANEFQPDLSPCACADDDCFCTNCETHGIIDGYKLDEIFNTQPIITNAFFQG</sequence>
<dbReference type="GO" id="GO:0000981">
    <property type="term" value="F:DNA-binding transcription factor activity, RNA polymerase II-specific"/>
    <property type="evidence" value="ECO:0007669"/>
    <property type="project" value="TreeGrafter"/>
</dbReference>
<dbReference type="STRING" id="2163413.A0A4V1AEF7"/>
<dbReference type="EMBL" id="CP034459">
    <property type="protein sequence ID" value="QBM89053.1"/>
    <property type="molecule type" value="Genomic_DNA"/>
</dbReference>
<dbReference type="FunFam" id="3.90.430.10:FF:000001">
    <property type="entry name" value="Copper fist DNA-binding protein"/>
    <property type="match status" value="1"/>
</dbReference>
<feature type="region of interest" description="Disordered" evidence="8">
    <location>
        <begin position="269"/>
        <end position="292"/>
    </location>
</feature>
<keyword evidence="11" id="KW-1185">Reference proteome</keyword>
<accession>A0A4V1AEF7</accession>
<dbReference type="PRINTS" id="PR00617">
    <property type="entry name" value="COPPERFIST"/>
</dbReference>
<evidence type="ECO:0000256" key="6">
    <source>
        <dbReference type="ARBA" id="ARBA00023163"/>
    </source>
</evidence>
<evidence type="ECO:0000256" key="8">
    <source>
        <dbReference type="SAM" id="MobiDB-lite"/>
    </source>
</evidence>
<keyword evidence="3" id="KW-0862">Zinc</keyword>
<dbReference type="PANTHER" id="PTHR28088:SF5">
    <property type="entry name" value="TRANSCRIPTIONAL ACTIVATOR HAA1-RELATED"/>
    <property type="match status" value="1"/>
</dbReference>
<dbReference type="SUPFAM" id="SSF57879">
    <property type="entry name" value="Zinc domain conserved in yeast copper-regulated transcription factors"/>
    <property type="match status" value="1"/>
</dbReference>
<dbReference type="Proteomes" id="UP000292447">
    <property type="component" value="Chromosome IV"/>
</dbReference>
<reference evidence="11" key="1">
    <citation type="submission" date="2019-03" db="EMBL/GenBank/DDBJ databases">
        <title>Snf2 controls pulcherriminic acid biosynthesis and connects pigmentation and antifungal activity of the yeast Metschnikowia pulcherrima.</title>
        <authorList>
            <person name="Gore-Lloyd D."/>
            <person name="Sumann I."/>
            <person name="Brachmann A.O."/>
            <person name="Schneeberger K."/>
            <person name="Ortiz-Merino R.A."/>
            <person name="Moreno-Beltran M."/>
            <person name="Schlaefli M."/>
            <person name="Kirner P."/>
            <person name="Santos Kron A."/>
            <person name="Wolfe K.H."/>
            <person name="Piel J."/>
            <person name="Ahrens C.H."/>
            <person name="Henk D."/>
            <person name="Freimoser F.M."/>
        </authorList>
    </citation>
    <scope>NUCLEOTIDE SEQUENCE [LARGE SCALE GENOMIC DNA]</scope>
    <source>
        <strain evidence="11">APC 1.2</strain>
    </source>
</reference>
<evidence type="ECO:0000256" key="5">
    <source>
        <dbReference type="ARBA" id="ARBA00023015"/>
    </source>
</evidence>
<dbReference type="InterPro" id="IPR001083">
    <property type="entry name" value="Cu_fist_DNA-bd_dom"/>
</dbReference>
<evidence type="ECO:0000259" key="9">
    <source>
        <dbReference type="PROSITE" id="PS50073"/>
    </source>
</evidence>
<evidence type="ECO:0000256" key="4">
    <source>
        <dbReference type="ARBA" id="ARBA00023008"/>
    </source>
</evidence>
<keyword evidence="4" id="KW-0186">Copper</keyword>
<keyword evidence="7" id="KW-0539">Nucleus</keyword>
<dbReference type="GO" id="GO:0005507">
    <property type="term" value="F:copper ion binding"/>
    <property type="evidence" value="ECO:0007669"/>
    <property type="project" value="InterPro"/>
</dbReference>
<gene>
    <name evidence="10" type="primary">MPUL0D01130</name>
    <name evidence="10" type="ORF">METSCH_D01130</name>
</gene>
<evidence type="ECO:0000313" key="11">
    <source>
        <dbReference type="Proteomes" id="UP000292447"/>
    </source>
</evidence>
<dbReference type="Gene3D" id="3.90.430.10">
    <property type="entry name" value="Copper fist DNA-binding domain"/>
    <property type="match status" value="1"/>
</dbReference>
<dbReference type="GO" id="GO:0006879">
    <property type="term" value="P:intracellular iron ion homeostasis"/>
    <property type="evidence" value="ECO:0007669"/>
    <property type="project" value="TreeGrafter"/>
</dbReference>
<dbReference type="GO" id="GO:0005634">
    <property type="term" value="C:nucleus"/>
    <property type="evidence" value="ECO:0007669"/>
    <property type="project" value="UniProtKB-SubCell"/>
</dbReference>
<feature type="compositionally biased region" description="Polar residues" evidence="8">
    <location>
        <begin position="153"/>
        <end position="181"/>
    </location>
</feature>
<dbReference type="SMART" id="SM01090">
    <property type="entry name" value="Copper-fist"/>
    <property type="match status" value="1"/>
</dbReference>
<evidence type="ECO:0000256" key="7">
    <source>
        <dbReference type="ARBA" id="ARBA00023242"/>
    </source>
</evidence>
<dbReference type="InterPro" id="IPR036395">
    <property type="entry name" value="Cu_fist_DNA-bd_dom_sf"/>
</dbReference>
<comment type="subcellular location">
    <subcellularLocation>
        <location evidence="1">Nucleus</location>
    </subcellularLocation>
</comment>